<dbReference type="Proteomes" id="UP000008694">
    <property type="component" value="Unassembled WGS sequence"/>
</dbReference>
<organism evidence="2">
    <name type="scientific">Arabidopsis lyrata subsp. lyrata</name>
    <name type="common">Lyre-leaved rock-cress</name>
    <dbReference type="NCBI Taxonomy" id="81972"/>
    <lineage>
        <taxon>Eukaryota</taxon>
        <taxon>Viridiplantae</taxon>
        <taxon>Streptophyta</taxon>
        <taxon>Embryophyta</taxon>
        <taxon>Tracheophyta</taxon>
        <taxon>Spermatophyta</taxon>
        <taxon>Magnoliopsida</taxon>
        <taxon>eudicotyledons</taxon>
        <taxon>Gunneridae</taxon>
        <taxon>Pentapetalae</taxon>
        <taxon>rosids</taxon>
        <taxon>malvids</taxon>
        <taxon>Brassicales</taxon>
        <taxon>Brassicaceae</taxon>
        <taxon>Camelineae</taxon>
        <taxon>Arabidopsis</taxon>
    </lineage>
</organism>
<protein>
    <submittedName>
        <fullName evidence="1">Predicted protein</fullName>
    </submittedName>
</protein>
<dbReference type="Gramene" id="scaffold_100451.1">
    <property type="protein sequence ID" value="scaffold_100451.1"/>
    <property type="gene ID" value="scaffold_100451.1"/>
</dbReference>
<name>D7KE81_ARALL</name>
<sequence>MGRIKVSPRGRRVVVELPNANILPTLILSASTPPPRNLWTIDCGKCVFFAKINKLGACGAFSTDQNATGLCLTNYKINLVGPFLSEPISVLFLVKYLLAL</sequence>
<accession>D7KE81</accession>
<gene>
    <name evidence="1" type="ORF">ARALYDRAFT_887657</name>
</gene>
<dbReference type="HOGENOM" id="CLU_2309892_0_0_1"/>
<dbReference type="EMBL" id="GL348713">
    <property type="protein sequence ID" value="EFH65785.1"/>
    <property type="molecule type" value="Genomic_DNA"/>
</dbReference>
<keyword evidence="2" id="KW-1185">Reference proteome</keyword>
<reference evidence="2" key="1">
    <citation type="journal article" date="2011" name="Nat. Genet.">
        <title>The Arabidopsis lyrata genome sequence and the basis of rapid genome size change.</title>
        <authorList>
            <person name="Hu T.T."/>
            <person name="Pattyn P."/>
            <person name="Bakker E.G."/>
            <person name="Cao J."/>
            <person name="Cheng J.-F."/>
            <person name="Clark R.M."/>
            <person name="Fahlgren N."/>
            <person name="Fawcett J.A."/>
            <person name="Grimwood J."/>
            <person name="Gundlach H."/>
            <person name="Haberer G."/>
            <person name="Hollister J.D."/>
            <person name="Ossowski S."/>
            <person name="Ottilar R.P."/>
            <person name="Salamov A.A."/>
            <person name="Schneeberger K."/>
            <person name="Spannagl M."/>
            <person name="Wang X."/>
            <person name="Yang L."/>
            <person name="Nasrallah M.E."/>
            <person name="Bergelson J."/>
            <person name="Carrington J.C."/>
            <person name="Gaut B.S."/>
            <person name="Schmutz J."/>
            <person name="Mayer K.F.X."/>
            <person name="Van de Peer Y."/>
            <person name="Grigoriev I.V."/>
            <person name="Nordborg M."/>
            <person name="Weigel D."/>
            <person name="Guo Y.-L."/>
        </authorList>
    </citation>
    <scope>NUCLEOTIDE SEQUENCE [LARGE SCALE GENOMIC DNA]</scope>
    <source>
        <strain evidence="2">cv. MN47</strain>
    </source>
</reference>
<evidence type="ECO:0000313" key="1">
    <source>
        <dbReference type="EMBL" id="EFH65785.1"/>
    </source>
</evidence>
<dbReference type="AlphaFoldDB" id="D7KE81"/>
<proteinExistence type="predicted"/>
<evidence type="ECO:0000313" key="2">
    <source>
        <dbReference type="Proteomes" id="UP000008694"/>
    </source>
</evidence>